<comment type="caution">
    <text evidence="1">The sequence shown here is derived from an EMBL/GenBank/DDBJ whole genome shotgun (WGS) entry which is preliminary data.</text>
</comment>
<organism evidence="1 2">
    <name type="scientific">Synaphobranchus kaupii</name>
    <name type="common">Kaup's arrowtooth eel</name>
    <dbReference type="NCBI Taxonomy" id="118154"/>
    <lineage>
        <taxon>Eukaryota</taxon>
        <taxon>Metazoa</taxon>
        <taxon>Chordata</taxon>
        <taxon>Craniata</taxon>
        <taxon>Vertebrata</taxon>
        <taxon>Euteleostomi</taxon>
        <taxon>Actinopterygii</taxon>
        <taxon>Neopterygii</taxon>
        <taxon>Teleostei</taxon>
        <taxon>Anguilliformes</taxon>
        <taxon>Synaphobranchidae</taxon>
        <taxon>Synaphobranchus</taxon>
    </lineage>
</organism>
<dbReference type="EMBL" id="JAINUF010000019">
    <property type="protein sequence ID" value="KAJ8337224.1"/>
    <property type="molecule type" value="Genomic_DNA"/>
</dbReference>
<evidence type="ECO:0000313" key="1">
    <source>
        <dbReference type="EMBL" id="KAJ8337224.1"/>
    </source>
</evidence>
<proteinExistence type="predicted"/>
<reference evidence="1" key="1">
    <citation type="journal article" date="2023" name="Science">
        <title>Genome structures resolve the early diversification of teleost fishes.</title>
        <authorList>
            <person name="Parey E."/>
            <person name="Louis A."/>
            <person name="Montfort J."/>
            <person name="Bouchez O."/>
            <person name="Roques C."/>
            <person name="Iampietro C."/>
            <person name="Lluch J."/>
            <person name="Castinel A."/>
            <person name="Donnadieu C."/>
            <person name="Desvignes T."/>
            <person name="Floi Bucao C."/>
            <person name="Jouanno E."/>
            <person name="Wen M."/>
            <person name="Mejri S."/>
            <person name="Dirks R."/>
            <person name="Jansen H."/>
            <person name="Henkel C."/>
            <person name="Chen W.J."/>
            <person name="Zahm M."/>
            <person name="Cabau C."/>
            <person name="Klopp C."/>
            <person name="Thompson A.W."/>
            <person name="Robinson-Rechavi M."/>
            <person name="Braasch I."/>
            <person name="Lecointre G."/>
            <person name="Bobe J."/>
            <person name="Postlethwait J.H."/>
            <person name="Berthelot C."/>
            <person name="Roest Crollius H."/>
            <person name="Guiguen Y."/>
        </authorList>
    </citation>
    <scope>NUCLEOTIDE SEQUENCE</scope>
    <source>
        <strain evidence="1">WJC10195</strain>
    </source>
</reference>
<dbReference type="AlphaFoldDB" id="A0A9Q1EE82"/>
<name>A0A9Q1EE82_SYNKA</name>
<accession>A0A9Q1EE82</accession>
<dbReference type="Proteomes" id="UP001152622">
    <property type="component" value="Chromosome 19"/>
</dbReference>
<sequence length="86" mass="10095">MLSSGLQERWTCSISPRWSMMCGHPCIPEFLWGKGKMEADGSSDIESDIELQRRDCSYKRRALFGWAEATFIEYTAQYFCFQPRRL</sequence>
<gene>
    <name evidence="1" type="ORF">SKAU_G00384440</name>
</gene>
<keyword evidence="2" id="KW-1185">Reference proteome</keyword>
<protein>
    <submittedName>
        <fullName evidence="1">Uncharacterized protein</fullName>
    </submittedName>
</protein>
<evidence type="ECO:0000313" key="2">
    <source>
        <dbReference type="Proteomes" id="UP001152622"/>
    </source>
</evidence>